<reference evidence="2" key="1">
    <citation type="submission" date="2023-10" db="EMBL/GenBank/DDBJ databases">
        <authorList>
            <person name="Chen Y."/>
            <person name="Shah S."/>
            <person name="Dougan E. K."/>
            <person name="Thang M."/>
            <person name="Chan C."/>
        </authorList>
    </citation>
    <scope>NUCLEOTIDE SEQUENCE [LARGE SCALE GENOMIC DNA]</scope>
</reference>
<feature type="non-terminal residue" evidence="2">
    <location>
        <position position="1"/>
    </location>
</feature>
<comment type="caution">
    <text evidence="2">The sequence shown here is derived from an EMBL/GenBank/DDBJ whole genome shotgun (WGS) entry which is preliminary data.</text>
</comment>
<feature type="region of interest" description="Disordered" evidence="1">
    <location>
        <begin position="1"/>
        <end position="62"/>
    </location>
</feature>
<evidence type="ECO:0000313" key="2">
    <source>
        <dbReference type="EMBL" id="CAK0793081.1"/>
    </source>
</evidence>
<keyword evidence="3" id="KW-1185">Reference proteome</keyword>
<gene>
    <name evidence="2" type="ORF">PCOR1329_LOCUS3495</name>
</gene>
<protein>
    <submittedName>
        <fullName evidence="2">Uncharacterized protein</fullName>
    </submittedName>
</protein>
<sequence>GGPPGARAAAEQRACRRRPGPAGPARAGRGGAGRVVQSQVPRPALHGRGIPAACRRQHAPAR</sequence>
<feature type="compositionally biased region" description="Low complexity" evidence="1">
    <location>
        <begin position="1"/>
        <end position="12"/>
    </location>
</feature>
<name>A0ABN9PNU2_9DINO</name>
<feature type="non-terminal residue" evidence="2">
    <location>
        <position position="62"/>
    </location>
</feature>
<evidence type="ECO:0000313" key="3">
    <source>
        <dbReference type="Proteomes" id="UP001189429"/>
    </source>
</evidence>
<proteinExistence type="predicted"/>
<dbReference type="Proteomes" id="UP001189429">
    <property type="component" value="Unassembled WGS sequence"/>
</dbReference>
<accession>A0ABN9PNU2</accession>
<organism evidence="2 3">
    <name type="scientific">Prorocentrum cordatum</name>
    <dbReference type="NCBI Taxonomy" id="2364126"/>
    <lineage>
        <taxon>Eukaryota</taxon>
        <taxon>Sar</taxon>
        <taxon>Alveolata</taxon>
        <taxon>Dinophyceae</taxon>
        <taxon>Prorocentrales</taxon>
        <taxon>Prorocentraceae</taxon>
        <taxon>Prorocentrum</taxon>
    </lineage>
</organism>
<evidence type="ECO:0000256" key="1">
    <source>
        <dbReference type="SAM" id="MobiDB-lite"/>
    </source>
</evidence>
<dbReference type="EMBL" id="CAUYUJ010000895">
    <property type="protein sequence ID" value="CAK0793081.1"/>
    <property type="molecule type" value="Genomic_DNA"/>
</dbReference>